<protein>
    <recommendedName>
        <fullName evidence="13">ATP-binding protein Uup</fullName>
        <ecNumber evidence="13">3.6.1.-</ecNumber>
    </recommendedName>
</protein>
<feature type="region of interest" description="Disordered" evidence="14">
    <location>
        <begin position="1"/>
        <end position="40"/>
    </location>
</feature>
<dbReference type="Pfam" id="PF12848">
    <property type="entry name" value="ABC_tran_Xtn"/>
    <property type="match status" value="1"/>
</dbReference>
<dbReference type="GO" id="GO:0005524">
    <property type="term" value="F:ATP binding"/>
    <property type="evidence" value="ECO:0007669"/>
    <property type="project" value="UniProtKB-UniRule"/>
</dbReference>
<keyword evidence="5 13" id="KW-0547">Nucleotide-binding</keyword>
<dbReference type="InterPro" id="IPR043686">
    <property type="entry name" value="Uup"/>
</dbReference>
<evidence type="ECO:0000256" key="10">
    <source>
        <dbReference type="ARBA" id="ARBA00023204"/>
    </source>
</evidence>
<dbReference type="InterPro" id="IPR017871">
    <property type="entry name" value="ABC_transporter-like_CS"/>
</dbReference>
<dbReference type="InterPro" id="IPR003439">
    <property type="entry name" value="ABC_transporter-like_ATP-bd"/>
</dbReference>
<sequence>MRRIRSSRCARGRRVAGRGAPARGNDEDFSRGRRPPRDASLRIPRRRNLPCRHRTAGSASRAECRRSGCRPRCLRPAALPLRYRSSHKSGRPSSCIRRLRSCCTLEEPLHSTSPDRANAAYRATQHAMVPDLPRPPVRARRSLIADCRLPTANRRSPSTADATDASTAPHAASVPHVGRPPPGRALSAHRTARRLPARSARAPNPPRAERARCILRWPFNPKGESNALQQVAGRRIHRGRALRVRLGARGSEGVFRRAGRRRVRLEPRSREIRSRRRHRASARGRHDAPHRSPPPADRRQAGGQRRRDSRQRSLAAFRQASDRDGGEAVARSAHADAAVRRWRAPLVRPGDEPDHHGQRQVGHRAGEGRARFPPARAAGRRARAGVARFAPGHCAVSAPCAAPGTMGASDFFSAVFPMSLYSITGAQLAFGHVALLDHADFSLEAGERVGLIGRNGAGKSSLLKIVADLAKPDDGLVTRQQHLVTVYVPQEPEFAAGQTVFDAVASGLTDTRALLAEYDEIAHRLADTPEGAEHDALLARMNALQSSLDATDAWNWRTRVATTLAQIGLDGDTKIDALSGGMQKRAALARALVVQPDVLLLDEPTNHLDFDGIRWLEELLVAQRAGLFFITHDRAFLDRVATRIVELDRGRLLSYPGNFSAYQTRKAQQLEVERVENEKFDKLLAQEEVWIRKGVEARRTRSVGRVARLEQMRRERAERRNAQGNVRLDVAQGEKSGKIVAELTDVTKRYGERTVVERFSATVMRGDKIGFVGPNGAGKTTLLKLILGELKPDAGTVRTGTNLQVAYFDQMRAQLDQEKSLADTISPGSEWVEIGGVRKHVMSYLGDFLFAPERARSPVKSLSGGERNRLLLARLFARPANVLVLDEPTNDLDIPTLELLEELLTDYDGTVLLVSHDRAFLDNVVTSVIASEGNGLWREYVGGFTDWQIQRERAQRIAHEEAAKRAAKEPASAKDDAPKGAAGRNAQRTVKLSFNEQRELDALPARIAALEAEQKAIAAQLEDGSIFSKDPQEGTRLTERFAALDDELLAALERWEALEAKRKPS</sequence>
<dbReference type="SUPFAM" id="SSF52540">
    <property type="entry name" value="P-loop containing nucleoside triphosphate hydrolases"/>
    <property type="match status" value="2"/>
</dbReference>
<dbReference type="EMBL" id="CP000124">
    <property type="protein sequence ID" value="ABA49992.1"/>
    <property type="molecule type" value="Genomic_DNA"/>
</dbReference>
<name>Q3JUP5_BURP1</name>
<feature type="compositionally biased region" description="Basic and acidic residues" evidence="14">
    <location>
        <begin position="24"/>
        <end position="40"/>
    </location>
</feature>
<proteinExistence type="inferred from homology"/>
<dbReference type="InterPro" id="IPR037118">
    <property type="entry name" value="Val-tRNA_synth_C_sf"/>
</dbReference>
<dbReference type="FunFam" id="3.40.50.300:FF:000309">
    <property type="entry name" value="ABC transporter ATP-binding protein"/>
    <property type="match status" value="1"/>
</dbReference>
<keyword evidence="10 13" id="KW-0234">DNA repair</keyword>
<keyword evidence="4 13" id="KW-0677">Repeat</keyword>
<dbReference type="AlphaFoldDB" id="Q3JUP5"/>
<evidence type="ECO:0000259" key="15">
    <source>
        <dbReference type="PROSITE" id="PS50893"/>
    </source>
</evidence>
<dbReference type="InterPro" id="IPR027417">
    <property type="entry name" value="P-loop_NTPase"/>
</dbReference>
<dbReference type="KEGG" id="bpm:BURPS1710b_1298"/>
<evidence type="ECO:0000256" key="2">
    <source>
        <dbReference type="ARBA" id="ARBA00022490"/>
    </source>
</evidence>
<dbReference type="InterPro" id="IPR003593">
    <property type="entry name" value="AAA+_ATPase"/>
</dbReference>
<dbReference type="SMART" id="SM00382">
    <property type="entry name" value="AAA"/>
    <property type="match status" value="2"/>
</dbReference>
<evidence type="ECO:0000256" key="6">
    <source>
        <dbReference type="ARBA" id="ARBA00022763"/>
    </source>
</evidence>
<evidence type="ECO:0000313" key="17">
    <source>
        <dbReference type="Proteomes" id="UP000002700"/>
    </source>
</evidence>
<dbReference type="GO" id="GO:0006281">
    <property type="term" value="P:DNA repair"/>
    <property type="evidence" value="ECO:0007669"/>
    <property type="project" value="UniProtKB-KW"/>
</dbReference>
<dbReference type="GO" id="GO:0016887">
    <property type="term" value="F:ATP hydrolysis activity"/>
    <property type="evidence" value="ECO:0007669"/>
    <property type="project" value="UniProtKB-UniRule"/>
</dbReference>
<comment type="similarity">
    <text evidence="12 13">Belongs to the ABC transporter superfamily. ABCF family. Uup subfamily.</text>
</comment>
<keyword evidence="9 13" id="KW-0238">DNA-binding</keyword>
<reference evidence="16 17" key="1">
    <citation type="submission" date="2005-09" db="EMBL/GenBank/DDBJ databases">
        <authorList>
            <person name="Woods D.E."/>
            <person name="Nierman W.C."/>
        </authorList>
    </citation>
    <scope>NUCLEOTIDE SEQUENCE [LARGE SCALE GENOMIC DNA]</scope>
    <source>
        <strain evidence="16 17">1710b</strain>
    </source>
</reference>
<dbReference type="Proteomes" id="UP000002700">
    <property type="component" value="Chromosome I"/>
</dbReference>
<feature type="domain" description="ABC transporter" evidence="15">
    <location>
        <begin position="418"/>
        <end position="674"/>
    </location>
</feature>
<comment type="function">
    <text evidence="13">Probably plays a role in ribosome assembly or function. May be involved in resolution of branched DNA intermediates that result from template switching in postreplication gaps. Binds DNA and has ATPase activity.</text>
</comment>
<dbReference type="Pfam" id="PF16326">
    <property type="entry name" value="ABC_tran_CTD"/>
    <property type="match status" value="1"/>
</dbReference>
<dbReference type="InterPro" id="IPR032524">
    <property type="entry name" value="ABC_tran_C"/>
</dbReference>
<gene>
    <name evidence="16" type="primary">abcZ</name>
    <name evidence="13" type="synonym">uup</name>
    <name evidence="16" type="ordered locus">BURPS1710b_1298</name>
</gene>
<dbReference type="InterPro" id="IPR032781">
    <property type="entry name" value="ABC_tran_Xtn"/>
</dbReference>
<feature type="binding site" evidence="13">
    <location>
        <begin position="773"/>
        <end position="780"/>
    </location>
    <ligand>
        <name>ATP</name>
        <dbReference type="ChEBI" id="CHEBI:30616"/>
        <label>2</label>
    </ligand>
</feature>
<keyword evidence="7 13" id="KW-0378">Hydrolase</keyword>
<dbReference type="InterPro" id="IPR051309">
    <property type="entry name" value="ABCF_ATPase"/>
</dbReference>
<feature type="region of interest" description="Disordered" evidence="14">
    <location>
        <begin position="265"/>
        <end position="335"/>
    </location>
</feature>
<dbReference type="EC" id="3.6.1.-" evidence="13"/>
<evidence type="ECO:0000256" key="12">
    <source>
        <dbReference type="ARBA" id="ARBA00061478"/>
    </source>
</evidence>
<feature type="binding site" evidence="13">
    <location>
        <begin position="453"/>
        <end position="460"/>
    </location>
    <ligand>
        <name>ATP</name>
        <dbReference type="ChEBI" id="CHEBI:30616"/>
        <label>1</label>
    </ligand>
</feature>
<feature type="compositionally biased region" description="Basic residues" evidence="14">
    <location>
        <begin position="1"/>
        <end position="16"/>
    </location>
</feature>
<keyword evidence="3" id="KW-0997">Cell inner membrane</keyword>
<evidence type="ECO:0000256" key="1">
    <source>
        <dbReference type="ARBA" id="ARBA00022475"/>
    </source>
</evidence>
<dbReference type="HOGENOM" id="CLU_288495_0_0_4"/>
<evidence type="ECO:0000256" key="9">
    <source>
        <dbReference type="ARBA" id="ARBA00023125"/>
    </source>
</evidence>
<dbReference type="HAMAP" id="MF_00848">
    <property type="entry name" value="Uup"/>
    <property type="match status" value="1"/>
</dbReference>
<feature type="region of interest" description="Disordered" evidence="14">
    <location>
        <begin position="148"/>
        <end position="209"/>
    </location>
</feature>
<evidence type="ECO:0000256" key="7">
    <source>
        <dbReference type="ARBA" id="ARBA00022801"/>
    </source>
</evidence>
<dbReference type="PROSITE" id="PS50893">
    <property type="entry name" value="ABC_TRANSPORTER_2"/>
    <property type="match status" value="2"/>
</dbReference>
<evidence type="ECO:0000256" key="8">
    <source>
        <dbReference type="ARBA" id="ARBA00022840"/>
    </source>
</evidence>
<feature type="region of interest" description="Disordered" evidence="14">
    <location>
        <begin position="958"/>
        <end position="987"/>
    </location>
</feature>
<keyword evidence="2 13" id="KW-0963">Cytoplasm</keyword>
<keyword evidence="8 13" id="KW-0067">ATP-binding</keyword>
<evidence type="ECO:0000256" key="4">
    <source>
        <dbReference type="ARBA" id="ARBA00022737"/>
    </source>
</evidence>
<dbReference type="PANTHER" id="PTHR42855">
    <property type="entry name" value="ABC TRANSPORTER ATP-BINDING SUBUNIT"/>
    <property type="match status" value="1"/>
</dbReference>
<dbReference type="Gene3D" id="3.40.50.300">
    <property type="entry name" value="P-loop containing nucleotide triphosphate hydrolases"/>
    <property type="match status" value="2"/>
</dbReference>
<feature type="domain" description="ABC transporter" evidence="15">
    <location>
        <begin position="741"/>
        <end position="958"/>
    </location>
</feature>
<dbReference type="EnsemblBacteria" id="ABA49992">
    <property type="protein sequence ID" value="ABA49992"/>
    <property type="gene ID" value="BURPS1710b_1298"/>
</dbReference>
<feature type="compositionally biased region" description="Low complexity" evidence="14">
    <location>
        <begin position="156"/>
        <end position="173"/>
    </location>
</feature>
<feature type="region of interest" description="Disordered" evidence="14">
    <location>
        <begin position="347"/>
        <end position="376"/>
    </location>
</feature>
<feature type="compositionally biased region" description="Basic and acidic residues" evidence="14">
    <location>
        <begin position="284"/>
        <end position="300"/>
    </location>
</feature>
<keyword evidence="3" id="KW-0472">Membrane</keyword>
<keyword evidence="1" id="KW-1003">Cell membrane</keyword>
<dbReference type="GO" id="GO:0003677">
    <property type="term" value="F:DNA binding"/>
    <property type="evidence" value="ECO:0007669"/>
    <property type="project" value="UniProtKB-UniRule"/>
</dbReference>
<evidence type="ECO:0000256" key="3">
    <source>
        <dbReference type="ARBA" id="ARBA00022519"/>
    </source>
</evidence>
<dbReference type="PANTHER" id="PTHR42855:SF1">
    <property type="entry name" value="ABC TRANSPORTER DOMAIN-CONTAINING PROTEIN"/>
    <property type="match status" value="1"/>
</dbReference>
<dbReference type="CDD" id="cd03221">
    <property type="entry name" value="ABCF_EF-3"/>
    <property type="match status" value="2"/>
</dbReference>
<organism evidence="16 17">
    <name type="scientific">Burkholderia pseudomallei (strain 1710b)</name>
    <dbReference type="NCBI Taxonomy" id="320372"/>
    <lineage>
        <taxon>Bacteria</taxon>
        <taxon>Pseudomonadati</taxon>
        <taxon>Pseudomonadota</taxon>
        <taxon>Betaproteobacteria</taxon>
        <taxon>Burkholderiales</taxon>
        <taxon>Burkholderiaceae</taxon>
        <taxon>Burkholderia</taxon>
        <taxon>pseudomallei group</taxon>
    </lineage>
</organism>
<keyword evidence="6 13" id="KW-0227">DNA damage</keyword>
<feature type="compositionally biased region" description="Basic residues" evidence="14">
    <location>
        <begin position="273"/>
        <end position="283"/>
    </location>
</feature>
<comment type="subcellular location">
    <subcellularLocation>
        <location evidence="13">Cytoplasm</location>
    </subcellularLocation>
    <text evidence="13">Associates with ribosomes.</text>
</comment>
<evidence type="ECO:0000313" key="16">
    <source>
        <dbReference type="EMBL" id="ABA49992.1"/>
    </source>
</evidence>
<evidence type="ECO:0000256" key="14">
    <source>
        <dbReference type="SAM" id="MobiDB-lite"/>
    </source>
</evidence>
<dbReference type="PROSITE" id="PS00211">
    <property type="entry name" value="ABC_TRANSPORTER_1"/>
    <property type="match status" value="2"/>
</dbReference>
<dbReference type="Pfam" id="PF00005">
    <property type="entry name" value="ABC_tran"/>
    <property type="match status" value="2"/>
</dbReference>
<accession>Q3JUP5</accession>
<dbReference type="GO" id="GO:0043022">
    <property type="term" value="F:ribosome binding"/>
    <property type="evidence" value="ECO:0007669"/>
    <property type="project" value="UniProtKB-UniRule"/>
</dbReference>
<evidence type="ECO:0000256" key="13">
    <source>
        <dbReference type="HAMAP-Rule" id="MF_00848"/>
    </source>
</evidence>
<dbReference type="Gene3D" id="1.10.287.380">
    <property type="entry name" value="Valyl-tRNA synthetase, C-terminal domain"/>
    <property type="match status" value="1"/>
</dbReference>
<dbReference type="GO" id="GO:0005737">
    <property type="term" value="C:cytoplasm"/>
    <property type="evidence" value="ECO:0007669"/>
    <property type="project" value="UniProtKB-SubCell"/>
</dbReference>
<feature type="compositionally biased region" description="Basic and acidic residues" evidence="14">
    <location>
        <begin position="958"/>
        <end position="978"/>
    </location>
</feature>
<evidence type="ECO:0000256" key="5">
    <source>
        <dbReference type="ARBA" id="ARBA00022741"/>
    </source>
</evidence>
<comment type="catalytic activity">
    <reaction evidence="11 13">
        <text>ATP + H2O = ADP + phosphate + H(+)</text>
        <dbReference type="Rhea" id="RHEA:13065"/>
        <dbReference type="ChEBI" id="CHEBI:15377"/>
        <dbReference type="ChEBI" id="CHEBI:15378"/>
        <dbReference type="ChEBI" id="CHEBI:30616"/>
        <dbReference type="ChEBI" id="CHEBI:43474"/>
        <dbReference type="ChEBI" id="CHEBI:456216"/>
    </reaction>
</comment>
<evidence type="ECO:0000256" key="11">
    <source>
        <dbReference type="ARBA" id="ARBA00049360"/>
    </source>
</evidence>
<dbReference type="FunFam" id="3.40.50.300:FF:000011">
    <property type="entry name" value="Putative ABC transporter ATP-binding component"/>
    <property type="match status" value="1"/>
</dbReference>